<evidence type="ECO:0000313" key="17">
    <source>
        <dbReference type="Proteomes" id="UP000801492"/>
    </source>
</evidence>
<keyword evidence="4 14" id="KW-0813">Transport</keyword>
<feature type="domain" description="FCP1 homology" evidence="15">
    <location>
        <begin position="170"/>
        <end position="313"/>
    </location>
</feature>
<comment type="caution">
    <text evidence="16">The sequence shown here is derived from an EMBL/GenBank/DDBJ whole genome shotgun (WGS) entry which is preliminary data.</text>
</comment>
<keyword evidence="6" id="KW-0999">Mitochondrion inner membrane</keyword>
<dbReference type="InterPro" id="IPR004274">
    <property type="entry name" value="FCP1_dom"/>
</dbReference>
<keyword evidence="9 14" id="KW-1133">Transmembrane helix</keyword>
<dbReference type="InterPro" id="IPR023214">
    <property type="entry name" value="HAD_sf"/>
</dbReference>
<feature type="transmembrane region" description="Helical" evidence="14">
    <location>
        <begin position="93"/>
        <end position="111"/>
    </location>
</feature>
<evidence type="ECO:0000256" key="12">
    <source>
        <dbReference type="ARBA" id="ARBA00023136"/>
    </source>
</evidence>
<protein>
    <recommendedName>
        <fullName evidence="14">Mitochondrial import inner membrane translocase subunit TIM50</fullName>
    </recommendedName>
</protein>
<dbReference type="InterPro" id="IPR050365">
    <property type="entry name" value="TIM50"/>
</dbReference>
<evidence type="ECO:0000256" key="6">
    <source>
        <dbReference type="ARBA" id="ARBA00022792"/>
    </source>
</evidence>
<comment type="similarity">
    <text evidence="3 14">Belongs to the TIM50 family.</text>
</comment>
<keyword evidence="12 14" id="KW-0472">Membrane</keyword>
<dbReference type="Gene3D" id="3.40.50.1000">
    <property type="entry name" value="HAD superfamily/HAD-like"/>
    <property type="match status" value="1"/>
</dbReference>
<name>A0A8K0D8Q7_IGNLU</name>
<dbReference type="AlphaFoldDB" id="A0A8K0D8Q7"/>
<reference evidence="16" key="1">
    <citation type="submission" date="2019-08" db="EMBL/GenBank/DDBJ databases">
        <title>The genome of the North American firefly Photinus pyralis.</title>
        <authorList>
            <consortium name="Photinus pyralis genome working group"/>
            <person name="Fallon T.R."/>
            <person name="Sander Lower S.E."/>
            <person name="Weng J.-K."/>
        </authorList>
    </citation>
    <scope>NUCLEOTIDE SEQUENCE</scope>
    <source>
        <strain evidence="16">TRF0915ILg1</strain>
        <tissue evidence="16">Whole body</tissue>
    </source>
</reference>
<dbReference type="OrthoDB" id="287041at2759"/>
<evidence type="ECO:0000313" key="16">
    <source>
        <dbReference type="EMBL" id="KAF2896530.1"/>
    </source>
</evidence>
<dbReference type="PROSITE" id="PS50969">
    <property type="entry name" value="FCP1"/>
    <property type="match status" value="1"/>
</dbReference>
<dbReference type="SUPFAM" id="SSF56784">
    <property type="entry name" value="HAD-like"/>
    <property type="match status" value="1"/>
</dbReference>
<organism evidence="16 17">
    <name type="scientific">Ignelater luminosus</name>
    <name type="common">Cucubano</name>
    <name type="synonym">Pyrophorus luminosus</name>
    <dbReference type="NCBI Taxonomy" id="2038154"/>
    <lineage>
        <taxon>Eukaryota</taxon>
        <taxon>Metazoa</taxon>
        <taxon>Ecdysozoa</taxon>
        <taxon>Arthropoda</taxon>
        <taxon>Hexapoda</taxon>
        <taxon>Insecta</taxon>
        <taxon>Pterygota</taxon>
        <taxon>Neoptera</taxon>
        <taxon>Endopterygota</taxon>
        <taxon>Coleoptera</taxon>
        <taxon>Polyphaga</taxon>
        <taxon>Elateriformia</taxon>
        <taxon>Elateroidea</taxon>
        <taxon>Elateridae</taxon>
        <taxon>Agrypninae</taxon>
        <taxon>Pyrophorini</taxon>
        <taxon>Ignelater</taxon>
    </lineage>
</organism>
<evidence type="ECO:0000256" key="14">
    <source>
        <dbReference type="RuleBase" id="RU365079"/>
    </source>
</evidence>
<keyword evidence="8 14" id="KW-0809">Transit peptide</keyword>
<dbReference type="InterPro" id="IPR036412">
    <property type="entry name" value="HAD-like_sf"/>
</dbReference>
<evidence type="ECO:0000256" key="4">
    <source>
        <dbReference type="ARBA" id="ARBA00022448"/>
    </source>
</evidence>
<evidence type="ECO:0000256" key="7">
    <source>
        <dbReference type="ARBA" id="ARBA00022927"/>
    </source>
</evidence>
<comment type="function">
    <text evidence="1 14">Essential component of the TIM23 complex, a complex that mediates the translocation of transit peptide-containing proteins across the mitochondrial inner membrane.</text>
</comment>
<evidence type="ECO:0000256" key="11">
    <source>
        <dbReference type="ARBA" id="ARBA00023128"/>
    </source>
</evidence>
<dbReference type="GO" id="GO:0005744">
    <property type="term" value="C:TIM23 mitochondrial import inner membrane translocase complex"/>
    <property type="evidence" value="ECO:0007669"/>
    <property type="project" value="UniProtKB-UniRule"/>
</dbReference>
<evidence type="ECO:0000256" key="9">
    <source>
        <dbReference type="ARBA" id="ARBA00022989"/>
    </source>
</evidence>
<dbReference type="PANTHER" id="PTHR12210">
    <property type="entry name" value="DULLARD PROTEIN PHOSPHATASE"/>
    <property type="match status" value="1"/>
</dbReference>
<evidence type="ECO:0000259" key="15">
    <source>
        <dbReference type="PROSITE" id="PS50969"/>
    </source>
</evidence>
<keyword evidence="10 14" id="KW-0811">Translocation</keyword>
<gene>
    <name evidence="16" type="ORF">ILUMI_09644</name>
</gene>
<dbReference type="Proteomes" id="UP000801492">
    <property type="component" value="Unassembled WGS sequence"/>
</dbReference>
<proteinExistence type="inferred from homology"/>
<evidence type="ECO:0000256" key="3">
    <source>
        <dbReference type="ARBA" id="ARBA00006344"/>
    </source>
</evidence>
<dbReference type="Pfam" id="PF03031">
    <property type="entry name" value="NIF"/>
    <property type="match status" value="1"/>
</dbReference>
<comment type="subcellular location">
    <subcellularLocation>
        <location evidence="2 14">Mitochondrion inner membrane</location>
        <topology evidence="2 14">Single-pass membrane protein</topology>
    </subcellularLocation>
</comment>
<evidence type="ECO:0000256" key="1">
    <source>
        <dbReference type="ARBA" id="ARBA00002959"/>
    </source>
</evidence>
<keyword evidence="11 14" id="KW-0496">Mitochondrion</keyword>
<keyword evidence="5 14" id="KW-0812">Transmembrane</keyword>
<evidence type="ECO:0000256" key="13">
    <source>
        <dbReference type="ARBA" id="ARBA00061911"/>
    </source>
</evidence>
<dbReference type="FunFam" id="3.40.50.1000:FF:000019">
    <property type="entry name" value="Mitochondrial import inner membrane translocase subunit TIM50"/>
    <property type="match status" value="1"/>
</dbReference>
<dbReference type="GO" id="GO:0015031">
    <property type="term" value="P:protein transport"/>
    <property type="evidence" value="ECO:0007669"/>
    <property type="project" value="UniProtKB-KW"/>
</dbReference>
<evidence type="ECO:0000256" key="8">
    <source>
        <dbReference type="ARBA" id="ARBA00022946"/>
    </source>
</evidence>
<keyword evidence="7 14" id="KW-0653">Protein transport</keyword>
<dbReference type="EMBL" id="VTPC01004963">
    <property type="protein sequence ID" value="KAF2896530.1"/>
    <property type="molecule type" value="Genomic_DNA"/>
</dbReference>
<evidence type="ECO:0000256" key="10">
    <source>
        <dbReference type="ARBA" id="ARBA00023010"/>
    </source>
</evidence>
<dbReference type="SMART" id="SM00577">
    <property type="entry name" value="CPDc"/>
    <property type="match status" value="1"/>
</dbReference>
<keyword evidence="17" id="KW-1185">Reference proteome</keyword>
<comment type="subunit">
    <text evidence="13">Component of the TIM23 complex at least composed of Tim23, Tim17 (Tim17a1, Tim17a2 or Tim17b1) and a Tim50.</text>
</comment>
<evidence type="ECO:0000256" key="2">
    <source>
        <dbReference type="ARBA" id="ARBA00004434"/>
    </source>
</evidence>
<sequence length="377" mass="44351">MSRVFFKSSVKVLDKILKLNSRKLIDRTNRLVIVPFPYFCNARAFCTEQKPKKDLKHAVTSLIVPESLQDEDQVNEETEARLAREAAWRKMKYTLIFMGISFFCFGSYLILEFGKPPVAGDGTIMRDEFSSMPTWMQYLYRTLREVDYYKRLIKEPSREKLLPDELMYPYFQPKYTLVLELTDVLVHPDWTYQTGWRFKKRPGIDHFLDTLSGSYEIVVYTAEQGMTVFPIIEALDPKNLITYKLVRDATHFVDGHHVKNLDKLNRNLKKVIVVDWNQDSVKFHPENMFHISRWTGNDDDTTLIDLTAFLMTVANSEVEDVRDVLNYYNQFDDGLAAFREKQRFLLEQQEAEEKIKTQENPLTARNWTPKLLNKPIV</sequence>
<dbReference type="CDD" id="cd07521">
    <property type="entry name" value="HAD_FCP1-like"/>
    <property type="match status" value="1"/>
</dbReference>
<evidence type="ECO:0000256" key="5">
    <source>
        <dbReference type="ARBA" id="ARBA00022692"/>
    </source>
</evidence>
<accession>A0A8K0D8Q7</accession>